<comment type="caution">
    <text evidence="1">The sequence shown here is derived from an EMBL/GenBank/DDBJ whole genome shotgun (WGS) entry which is preliminary data.</text>
</comment>
<name>A0A7K0JFZ6_PHOVU</name>
<dbReference type="Proteomes" id="UP000460950">
    <property type="component" value="Unassembled WGS sequence"/>
</dbReference>
<dbReference type="EMBL" id="VULU01000020">
    <property type="protein sequence ID" value="MSS48929.1"/>
    <property type="molecule type" value="Genomic_DNA"/>
</dbReference>
<accession>A0A7K0JFZ6</accession>
<proteinExistence type="predicted"/>
<evidence type="ECO:0008006" key="3">
    <source>
        <dbReference type="Google" id="ProtNLM"/>
    </source>
</evidence>
<reference evidence="1 2" key="1">
    <citation type="submission" date="2019-09" db="EMBL/GenBank/DDBJ databases">
        <title>In-depth cultivation of the pig gut microbiome towards novel bacterial diversity and tailored functional studies.</title>
        <authorList>
            <person name="Wylensek D."/>
            <person name="Hitch T.C.A."/>
            <person name="Clavel T."/>
        </authorList>
    </citation>
    <scope>NUCLEOTIDE SEQUENCE [LARGE SCALE GENOMIC DNA]</scope>
    <source>
        <strain evidence="1 2">WCA-389-WT-3C</strain>
    </source>
</reference>
<evidence type="ECO:0000313" key="1">
    <source>
        <dbReference type="EMBL" id="MSS48929.1"/>
    </source>
</evidence>
<protein>
    <recommendedName>
        <fullName evidence="3">Signal peptidase I</fullName>
    </recommendedName>
</protein>
<dbReference type="AlphaFoldDB" id="A0A7K0JFZ6"/>
<organism evidence="1 2">
    <name type="scientific">Phocaeicola vulgatus</name>
    <name type="common">Bacteroides vulgatus</name>
    <dbReference type="NCBI Taxonomy" id="821"/>
    <lineage>
        <taxon>Bacteria</taxon>
        <taxon>Pseudomonadati</taxon>
        <taxon>Bacteroidota</taxon>
        <taxon>Bacteroidia</taxon>
        <taxon>Bacteroidales</taxon>
        <taxon>Bacteroidaceae</taxon>
        <taxon>Phocaeicola</taxon>
    </lineage>
</organism>
<sequence>MNTVILTILALIVFGIPMGYKEYKRRKKLYMYPVEAGGTKMKTTIDFSKEIMVNTPGVASQMNKELTYFVVQNQCMTPKHIYHNDIVGVRMFNGTFTIEQVKEGDVLLIWLDDQNFKGYKIRIKGNFDGTDAYETFYYEGNKIKRSHKNHKISTIKGVVEEVIHCGEMACCQ</sequence>
<dbReference type="RefSeq" id="WP_154577422.1">
    <property type="nucleotide sequence ID" value="NZ_VULU01000020.1"/>
</dbReference>
<gene>
    <name evidence="1" type="ORF">FYJ30_11600</name>
</gene>
<evidence type="ECO:0000313" key="2">
    <source>
        <dbReference type="Proteomes" id="UP000460950"/>
    </source>
</evidence>